<dbReference type="AlphaFoldDB" id="A8MC41"/>
<keyword evidence="10" id="KW-1185">Reference proteome</keyword>
<reference evidence="9 10" key="1">
    <citation type="submission" date="2007-10" db="EMBL/GenBank/DDBJ databases">
        <title>Complete sequence of Caldivirga maquilingensis IC-167.</title>
        <authorList>
            <consortium name="US DOE Joint Genome Institute"/>
            <person name="Copeland A."/>
            <person name="Lucas S."/>
            <person name="Lapidus A."/>
            <person name="Barry K."/>
            <person name="Glavina del Rio T."/>
            <person name="Dalin E."/>
            <person name="Tice H."/>
            <person name="Pitluck S."/>
            <person name="Saunders E."/>
            <person name="Brettin T."/>
            <person name="Bruce D."/>
            <person name="Detter J.C."/>
            <person name="Han C."/>
            <person name="Schmutz J."/>
            <person name="Larimer F."/>
            <person name="Land M."/>
            <person name="Hauser L."/>
            <person name="Kyrpides N."/>
            <person name="Ivanova N."/>
            <person name="Biddle J.F."/>
            <person name="Zhang Z."/>
            <person name="Fitz-Gibbon S.T."/>
            <person name="Lowe T.M."/>
            <person name="Saltikov C."/>
            <person name="House C.H."/>
            <person name="Richardson P."/>
        </authorList>
    </citation>
    <scope>NUCLEOTIDE SEQUENCE [LARGE SCALE GENOMIC DNA]</scope>
    <source>
        <strain evidence="10">ATCC 700844 / DSM 13496 / JCM 10307 / IC-167</strain>
    </source>
</reference>
<dbReference type="HAMAP" id="MF_01315">
    <property type="entry name" value="Ribosomal_uS13"/>
    <property type="match status" value="1"/>
</dbReference>
<protein>
    <recommendedName>
        <fullName evidence="6">Small ribosomal subunit protein uS13</fullName>
    </recommendedName>
</protein>
<comment type="function">
    <text evidence="6">Located at the top of the head of the 30S subunit, it contacts several helices of the 16S rRNA. In the 70S ribosome it contacts the 23S rRNA (bridge B1a) and protein L5 of the 50S subunit (bridge B1b), connecting the 2 subunits; these bridges are implicated in subunit movement.</text>
</comment>
<dbReference type="KEGG" id="cma:Cmaq_0502"/>
<dbReference type="Proteomes" id="UP000001137">
    <property type="component" value="Chromosome"/>
</dbReference>
<evidence type="ECO:0000313" key="10">
    <source>
        <dbReference type="Proteomes" id="UP000001137"/>
    </source>
</evidence>
<dbReference type="InterPro" id="IPR019977">
    <property type="entry name" value="Ribosomal_uS13_archaeal"/>
</dbReference>
<comment type="subunit">
    <text evidence="6">Part of the 30S ribosomal subunit. Forms a loose heterodimer with protein S19. Forms two bridges to the 50S subunit in the 70S ribosome.</text>
</comment>
<sequence length="162" mass="17623">MSEASQGRQIVHIGDTDLDGSKAVAYALARIKGIGVSTAVAICRNLGINPLVKLGELNEEMIRKIDWAVRNLHQAAPAWFVNRPKDPETGRNIHLIGADLILTARNDIERERRILSWRGIRHNLGLKVRGQRTRTTGRLGPVAGVQRRRTPTGAGGGEGGQG</sequence>
<evidence type="ECO:0000256" key="3">
    <source>
        <dbReference type="ARBA" id="ARBA00022884"/>
    </source>
</evidence>
<dbReference type="InterPro" id="IPR001892">
    <property type="entry name" value="Ribosomal_uS13"/>
</dbReference>
<evidence type="ECO:0000256" key="5">
    <source>
        <dbReference type="ARBA" id="ARBA00023274"/>
    </source>
</evidence>
<evidence type="ECO:0000256" key="7">
    <source>
        <dbReference type="RuleBase" id="RU003830"/>
    </source>
</evidence>
<evidence type="ECO:0000256" key="6">
    <source>
        <dbReference type="HAMAP-Rule" id="MF_01315"/>
    </source>
</evidence>
<dbReference type="HOGENOM" id="CLU_103849_0_0_2"/>
<name>A8MC41_CALMQ</name>
<dbReference type="InterPro" id="IPR018269">
    <property type="entry name" value="Ribosomal_uS13_CS"/>
</dbReference>
<dbReference type="GO" id="GO:0019843">
    <property type="term" value="F:rRNA binding"/>
    <property type="evidence" value="ECO:0007669"/>
    <property type="project" value="UniProtKB-UniRule"/>
</dbReference>
<dbReference type="Gene3D" id="1.10.8.50">
    <property type="match status" value="1"/>
</dbReference>
<dbReference type="GO" id="GO:0005829">
    <property type="term" value="C:cytosol"/>
    <property type="evidence" value="ECO:0007669"/>
    <property type="project" value="TreeGrafter"/>
</dbReference>
<keyword evidence="4 6" id="KW-0689">Ribosomal protein</keyword>
<comment type="similarity">
    <text evidence="1 6 7">Belongs to the universal ribosomal protein uS13 family.</text>
</comment>
<dbReference type="PANTHER" id="PTHR10871">
    <property type="entry name" value="30S RIBOSOMAL PROTEIN S13/40S RIBOSOMAL PROTEIN S18"/>
    <property type="match status" value="1"/>
</dbReference>
<dbReference type="PROSITE" id="PS50159">
    <property type="entry name" value="RIBOSOMAL_S13_2"/>
    <property type="match status" value="1"/>
</dbReference>
<dbReference type="NCBIfam" id="NF003140">
    <property type="entry name" value="PRK04053.1"/>
    <property type="match status" value="1"/>
</dbReference>
<dbReference type="GeneID" id="5709086"/>
<dbReference type="GO" id="GO:0015935">
    <property type="term" value="C:small ribosomal subunit"/>
    <property type="evidence" value="ECO:0007669"/>
    <property type="project" value="TreeGrafter"/>
</dbReference>
<organism evidence="9 10">
    <name type="scientific">Caldivirga maquilingensis (strain ATCC 700844 / DSM 13496 / JCM 10307 / IC-167)</name>
    <dbReference type="NCBI Taxonomy" id="397948"/>
    <lineage>
        <taxon>Archaea</taxon>
        <taxon>Thermoproteota</taxon>
        <taxon>Thermoprotei</taxon>
        <taxon>Thermoproteales</taxon>
        <taxon>Thermoproteaceae</taxon>
        <taxon>Caldivirga</taxon>
    </lineage>
</organism>
<dbReference type="STRING" id="397948.Cmaq_0502"/>
<dbReference type="PANTHER" id="PTHR10871:SF3">
    <property type="entry name" value="SMALL RIBOSOMAL SUBUNIT PROTEIN US13"/>
    <property type="match status" value="1"/>
</dbReference>
<dbReference type="InterPro" id="IPR027437">
    <property type="entry name" value="Rbsml_uS13_C"/>
</dbReference>
<gene>
    <name evidence="6" type="primary">rps13</name>
    <name evidence="9" type="ordered locus">Cmaq_0502</name>
</gene>
<dbReference type="NCBIfam" id="TIGR03629">
    <property type="entry name" value="uS13_arch"/>
    <property type="match status" value="1"/>
</dbReference>
<keyword evidence="3 6" id="KW-0694">RNA-binding</keyword>
<evidence type="ECO:0000256" key="4">
    <source>
        <dbReference type="ARBA" id="ARBA00022980"/>
    </source>
</evidence>
<dbReference type="GO" id="GO:0003735">
    <property type="term" value="F:structural constituent of ribosome"/>
    <property type="evidence" value="ECO:0007669"/>
    <property type="project" value="InterPro"/>
</dbReference>
<keyword evidence="5 6" id="KW-0687">Ribonucleoprotein</keyword>
<evidence type="ECO:0000256" key="1">
    <source>
        <dbReference type="ARBA" id="ARBA00008080"/>
    </source>
</evidence>
<dbReference type="PROSITE" id="PS00646">
    <property type="entry name" value="RIBOSOMAL_S13_1"/>
    <property type="match status" value="1"/>
</dbReference>
<dbReference type="GO" id="GO:0006412">
    <property type="term" value="P:translation"/>
    <property type="evidence" value="ECO:0007669"/>
    <property type="project" value="UniProtKB-UniRule"/>
</dbReference>
<dbReference type="RefSeq" id="WP_012185567.1">
    <property type="nucleotide sequence ID" value="NC_009954.1"/>
</dbReference>
<feature type="region of interest" description="Disordered" evidence="8">
    <location>
        <begin position="143"/>
        <end position="162"/>
    </location>
</feature>
<proteinExistence type="inferred from homology"/>
<dbReference type="Pfam" id="PF00416">
    <property type="entry name" value="Ribosomal_S13"/>
    <property type="match status" value="1"/>
</dbReference>
<dbReference type="InterPro" id="IPR010979">
    <property type="entry name" value="Ribosomal_uS13-like_H2TH"/>
</dbReference>
<dbReference type="eggNOG" id="arCOG01722">
    <property type="taxonomic scope" value="Archaea"/>
</dbReference>
<dbReference type="SUPFAM" id="SSF46946">
    <property type="entry name" value="S13-like H2TH domain"/>
    <property type="match status" value="1"/>
</dbReference>
<dbReference type="OrthoDB" id="372127at2157"/>
<accession>A8MC41</accession>
<evidence type="ECO:0000256" key="2">
    <source>
        <dbReference type="ARBA" id="ARBA00022730"/>
    </source>
</evidence>
<evidence type="ECO:0000313" key="9">
    <source>
        <dbReference type="EMBL" id="ABW01347.1"/>
    </source>
</evidence>
<dbReference type="PIRSF" id="PIRSF002134">
    <property type="entry name" value="Ribosomal_S13"/>
    <property type="match status" value="1"/>
</dbReference>
<dbReference type="Gene3D" id="4.10.910.10">
    <property type="entry name" value="30s ribosomal protein s13, domain 2"/>
    <property type="match status" value="1"/>
</dbReference>
<dbReference type="EMBL" id="CP000852">
    <property type="protein sequence ID" value="ABW01347.1"/>
    <property type="molecule type" value="Genomic_DNA"/>
</dbReference>
<keyword evidence="2 6" id="KW-0699">rRNA-binding</keyword>
<evidence type="ECO:0000256" key="8">
    <source>
        <dbReference type="SAM" id="MobiDB-lite"/>
    </source>
</evidence>
<feature type="compositionally biased region" description="Gly residues" evidence="8">
    <location>
        <begin position="153"/>
        <end position="162"/>
    </location>
</feature>